<dbReference type="Proteomes" id="UP000887566">
    <property type="component" value="Unplaced"/>
</dbReference>
<feature type="chain" id="PRO_5037690731" evidence="1">
    <location>
        <begin position="17"/>
        <end position="166"/>
    </location>
</feature>
<protein>
    <submittedName>
        <fullName evidence="3">Protein sleepless</fullName>
    </submittedName>
</protein>
<dbReference type="AlphaFoldDB" id="A0A914VXI3"/>
<evidence type="ECO:0000313" key="3">
    <source>
        <dbReference type="WBParaSite" id="PSAMB.scaffold2596size22338.g18440.t1"/>
    </source>
</evidence>
<keyword evidence="1" id="KW-0732">Signal</keyword>
<accession>A0A914VXI3</accession>
<dbReference type="WBParaSite" id="PSAMB.scaffold2596size22338.g18440.t1">
    <property type="protein sequence ID" value="PSAMB.scaffold2596size22338.g18440.t1"/>
    <property type="gene ID" value="PSAMB.scaffold2596size22338.g18440"/>
</dbReference>
<evidence type="ECO:0000256" key="1">
    <source>
        <dbReference type="SAM" id="SignalP"/>
    </source>
</evidence>
<proteinExistence type="predicted"/>
<name>A0A914VXI3_9BILA</name>
<feature type="signal peptide" evidence="1">
    <location>
        <begin position="1"/>
        <end position="16"/>
    </location>
</feature>
<keyword evidence="2" id="KW-1185">Reference proteome</keyword>
<evidence type="ECO:0000313" key="2">
    <source>
        <dbReference type="Proteomes" id="UP000887566"/>
    </source>
</evidence>
<sequence length="166" mass="18379">MLRLVILLTAVSVVSATQKCYSCTSAQSYDELLSWQWSPYLNNGQNYYQLKMSSQCDLEPILAGGDIDCNSLCFKWQFNYTDTSGRPAYKTVRGCAVEQLRQYPSSEDCPDPQATTNGYIGAPGGPQHGYSEMCFCSGDFCNPAAKTTAYSIGALILLAFFTFMFH</sequence>
<reference evidence="3" key="1">
    <citation type="submission" date="2022-11" db="UniProtKB">
        <authorList>
            <consortium name="WormBaseParasite"/>
        </authorList>
    </citation>
    <scope>IDENTIFICATION</scope>
</reference>
<organism evidence="2 3">
    <name type="scientific">Plectus sambesii</name>
    <dbReference type="NCBI Taxonomy" id="2011161"/>
    <lineage>
        <taxon>Eukaryota</taxon>
        <taxon>Metazoa</taxon>
        <taxon>Ecdysozoa</taxon>
        <taxon>Nematoda</taxon>
        <taxon>Chromadorea</taxon>
        <taxon>Plectida</taxon>
        <taxon>Plectina</taxon>
        <taxon>Plectoidea</taxon>
        <taxon>Plectidae</taxon>
        <taxon>Plectus</taxon>
    </lineage>
</organism>